<evidence type="ECO:0000256" key="5">
    <source>
        <dbReference type="SAM" id="SignalP"/>
    </source>
</evidence>
<dbReference type="OrthoDB" id="128001at2759"/>
<evidence type="ECO:0000313" key="6">
    <source>
        <dbReference type="EMBL" id="ETI38170.1"/>
    </source>
</evidence>
<dbReference type="InterPro" id="IPR052579">
    <property type="entry name" value="Zinc_finger_SWIM"/>
</dbReference>
<evidence type="ECO:0008006" key="8">
    <source>
        <dbReference type="Google" id="ProtNLM"/>
    </source>
</evidence>
<feature type="signal peptide" evidence="5">
    <location>
        <begin position="1"/>
        <end position="19"/>
    </location>
</feature>
<keyword evidence="4 5" id="KW-0732">Signal</keyword>
<evidence type="ECO:0000256" key="2">
    <source>
        <dbReference type="ARBA" id="ARBA00010400"/>
    </source>
</evidence>
<comment type="similarity">
    <text evidence="2">Belongs to the RxLR effector family.</text>
</comment>
<proteinExistence type="inferred from homology"/>
<evidence type="ECO:0000256" key="1">
    <source>
        <dbReference type="ARBA" id="ARBA00004613"/>
    </source>
</evidence>
<name>V9EG11_PHYNI</name>
<dbReference type="HOGENOM" id="CLU_437751_0_0_1"/>
<keyword evidence="7" id="KW-1185">Reference proteome</keyword>
<evidence type="ECO:0000313" key="7">
    <source>
        <dbReference type="Proteomes" id="UP000018721"/>
    </source>
</evidence>
<dbReference type="EMBL" id="ANIZ01002790">
    <property type="protein sequence ID" value="ETI38170.1"/>
    <property type="molecule type" value="Genomic_DNA"/>
</dbReference>
<dbReference type="Proteomes" id="UP000018721">
    <property type="component" value="Unassembled WGS sequence"/>
</dbReference>
<dbReference type="Pfam" id="PF16810">
    <property type="entry name" value="RXLR"/>
    <property type="match status" value="1"/>
</dbReference>
<dbReference type="PANTHER" id="PTHR31569:SF4">
    <property type="entry name" value="SWIM-TYPE DOMAIN-CONTAINING PROTEIN"/>
    <property type="match status" value="1"/>
</dbReference>
<dbReference type="AlphaFoldDB" id="V9EG11"/>
<evidence type="ECO:0000256" key="3">
    <source>
        <dbReference type="ARBA" id="ARBA00022525"/>
    </source>
</evidence>
<protein>
    <recommendedName>
        <fullName evidence="8">RxLR effector protein</fullName>
    </recommendedName>
</protein>
<sequence length="625" mass="71117">MRTYYIALLVGTLVARADAGSMAEPTSVAYELSVTTRSLVDQTNKGIKRFPRTLKTNAEADEERVFGVNLGFVDDFLESLSQSSQIRHMLNERTSAKDAYKVFKVDEVTDNILESAQWKQWASYIAKLNEKDPDESVAAAMTVAYGGDGVAQIVAKAMKNPNTKIAAEKLEDAQLTRWIKLDSNPAEIFKVLKLNEKTDDIFNSPQLGTWTSYLKKYNEKHPTKQVSEMSVFTKIYGEEDFVKLLASADDNTAVVKKFKDELVKRWLGEPTHTLNIFNNLKLNEAGDDLLANPVLTIWVKYMKAFNKEYPQAETTMIQTFTKSYGDEKLATMIQAATKVEETKDFAKNLQTAQFNQWMVDKKTPKDILGVLKLNSQTFTDNPSVDIWRAYNKAYTKEFPDAGFAFQPYQNEIFQIYRFRTSNSVRDRNRETQKRAGRVGKVPDLYDETLKYYAKTFICTHGWDFKARGRGDRTNHTVRGIGCKGQLNAALNRDKGVYTVRISKHQSTHNLSMGPDEYTCYAKTRKIESPGIKRVVRNAKNNLAYLKEVPSKPLQQKDVENMIAEMRRETYTSSDDVRVSQLLQDFGEGPGNAVRIFRDPTTSLTSCITFQTAHMIRMARMFAEAL</sequence>
<comment type="caution">
    <text evidence="6">The sequence shown here is derived from an EMBL/GenBank/DDBJ whole genome shotgun (WGS) entry which is preliminary data.</text>
</comment>
<organism evidence="6 7">
    <name type="scientific">Phytophthora nicotianae P1569</name>
    <dbReference type="NCBI Taxonomy" id="1317065"/>
    <lineage>
        <taxon>Eukaryota</taxon>
        <taxon>Sar</taxon>
        <taxon>Stramenopiles</taxon>
        <taxon>Oomycota</taxon>
        <taxon>Peronosporomycetes</taxon>
        <taxon>Peronosporales</taxon>
        <taxon>Peronosporaceae</taxon>
        <taxon>Phytophthora</taxon>
    </lineage>
</organism>
<reference evidence="6 7" key="1">
    <citation type="submission" date="2013-11" db="EMBL/GenBank/DDBJ databases">
        <title>The Genome Sequence of Phytophthora parasitica P1569.</title>
        <authorList>
            <consortium name="The Broad Institute Genomics Platform"/>
            <person name="Russ C."/>
            <person name="Tyler B."/>
            <person name="Panabieres F."/>
            <person name="Shan W."/>
            <person name="Tripathy S."/>
            <person name="Grunwald N."/>
            <person name="Machado M."/>
            <person name="Johnson C.S."/>
            <person name="Arredondo F."/>
            <person name="Hong C."/>
            <person name="Coffey M."/>
            <person name="Young S.K."/>
            <person name="Zeng Q."/>
            <person name="Gargeya S."/>
            <person name="Fitzgerald M."/>
            <person name="Abouelleil A."/>
            <person name="Alvarado L."/>
            <person name="Chapman S.B."/>
            <person name="Gainer-Dewar J."/>
            <person name="Goldberg J."/>
            <person name="Griggs A."/>
            <person name="Gujja S."/>
            <person name="Hansen M."/>
            <person name="Howarth C."/>
            <person name="Imamovic A."/>
            <person name="Ireland A."/>
            <person name="Larimer J."/>
            <person name="McCowan C."/>
            <person name="Murphy C."/>
            <person name="Pearson M."/>
            <person name="Poon T.W."/>
            <person name="Priest M."/>
            <person name="Roberts A."/>
            <person name="Saif S."/>
            <person name="Shea T."/>
            <person name="Sykes S."/>
            <person name="Wortman J."/>
            <person name="Nusbaum C."/>
            <person name="Birren B."/>
        </authorList>
    </citation>
    <scope>NUCLEOTIDE SEQUENCE [LARGE SCALE GENOMIC DNA]</scope>
    <source>
        <strain evidence="6 7">P1569</strain>
    </source>
</reference>
<dbReference type="InterPro" id="IPR031825">
    <property type="entry name" value="RXLR"/>
</dbReference>
<accession>V9EG11</accession>
<dbReference type="eggNOG" id="ENOG502RFY7">
    <property type="taxonomic scope" value="Eukaryota"/>
</dbReference>
<comment type="subcellular location">
    <subcellularLocation>
        <location evidence="1">Secreted</location>
    </subcellularLocation>
</comment>
<feature type="chain" id="PRO_5004775419" description="RxLR effector protein" evidence="5">
    <location>
        <begin position="20"/>
        <end position="625"/>
    </location>
</feature>
<dbReference type="PANTHER" id="PTHR31569">
    <property type="entry name" value="SWIM-TYPE DOMAIN-CONTAINING PROTEIN"/>
    <property type="match status" value="1"/>
</dbReference>
<keyword evidence="3" id="KW-0964">Secreted</keyword>
<gene>
    <name evidence="6" type="ORF">F443_16013</name>
</gene>
<evidence type="ECO:0000256" key="4">
    <source>
        <dbReference type="ARBA" id="ARBA00022729"/>
    </source>
</evidence>